<dbReference type="Proteomes" id="UP000054988">
    <property type="component" value="Unassembled WGS sequence"/>
</dbReference>
<dbReference type="EMBL" id="LATX01001990">
    <property type="protein sequence ID" value="KTB35342.1"/>
    <property type="molecule type" value="Genomic_DNA"/>
</dbReference>
<dbReference type="AlphaFoldDB" id="A0A0W0FG62"/>
<reference evidence="2 3" key="1">
    <citation type="submission" date="2015-12" db="EMBL/GenBank/DDBJ databases">
        <title>Draft genome sequence of Moniliophthora roreri, the causal agent of frosty pod rot of cacao.</title>
        <authorList>
            <person name="Aime M.C."/>
            <person name="Diaz-Valderrama J.R."/>
            <person name="Kijpornyongpan T."/>
            <person name="Phillips-Mora W."/>
        </authorList>
    </citation>
    <scope>NUCLEOTIDE SEQUENCE [LARGE SCALE GENOMIC DNA]</scope>
    <source>
        <strain evidence="2 3">MCA 2952</strain>
    </source>
</reference>
<feature type="compositionally biased region" description="Basic residues" evidence="1">
    <location>
        <begin position="1"/>
        <end position="15"/>
    </location>
</feature>
<feature type="region of interest" description="Disordered" evidence="1">
    <location>
        <begin position="1"/>
        <end position="20"/>
    </location>
</feature>
<proteinExistence type="predicted"/>
<feature type="compositionally biased region" description="Polar residues" evidence="1">
    <location>
        <begin position="66"/>
        <end position="79"/>
    </location>
</feature>
<evidence type="ECO:0000313" key="2">
    <source>
        <dbReference type="EMBL" id="KTB35342.1"/>
    </source>
</evidence>
<protein>
    <submittedName>
        <fullName evidence="2">Uncharacterized protein</fullName>
    </submittedName>
</protein>
<feature type="region of interest" description="Disordered" evidence="1">
    <location>
        <begin position="64"/>
        <end position="96"/>
    </location>
</feature>
<name>A0A0W0FG62_MONRR</name>
<feature type="compositionally biased region" description="Basic and acidic residues" evidence="1">
    <location>
        <begin position="80"/>
        <end position="90"/>
    </location>
</feature>
<comment type="caution">
    <text evidence="2">The sequence shown here is derived from an EMBL/GenBank/DDBJ whole genome shotgun (WGS) entry which is preliminary data.</text>
</comment>
<sequence>MPSAKRTHPRSRAHWRGSPAASKRWGHKISCASFLHSDLAEGSHREYVTASYASLPAIPASLPPSTCSNRDVSALSPQRTQDHDLPEMERASPPPPPHVYAGVKVDPWIDSLPLLSSEYIPDNVPPSPTSSATDFAAHDDEGFRSHAGLWFEDVDTPWTPNARRRKEEEKVRWTRPTESERVFTAQGPHHITLLQWTHRNGTHYTVCAGCENIVQKKDFEQLHDSHCLPDRYYEYDSTGTC</sequence>
<organism evidence="2 3">
    <name type="scientific">Moniliophthora roreri</name>
    <name type="common">Frosty pod rot fungus</name>
    <name type="synonym">Monilia roreri</name>
    <dbReference type="NCBI Taxonomy" id="221103"/>
    <lineage>
        <taxon>Eukaryota</taxon>
        <taxon>Fungi</taxon>
        <taxon>Dikarya</taxon>
        <taxon>Basidiomycota</taxon>
        <taxon>Agaricomycotina</taxon>
        <taxon>Agaricomycetes</taxon>
        <taxon>Agaricomycetidae</taxon>
        <taxon>Agaricales</taxon>
        <taxon>Marasmiineae</taxon>
        <taxon>Marasmiaceae</taxon>
        <taxon>Moniliophthora</taxon>
    </lineage>
</organism>
<evidence type="ECO:0000313" key="3">
    <source>
        <dbReference type="Proteomes" id="UP000054988"/>
    </source>
</evidence>
<evidence type="ECO:0000256" key="1">
    <source>
        <dbReference type="SAM" id="MobiDB-lite"/>
    </source>
</evidence>
<accession>A0A0W0FG62</accession>
<gene>
    <name evidence="2" type="ORF">WG66_11940</name>
</gene>